<dbReference type="PATRIC" id="fig|1218565.3.peg.3886"/>
<accession>M6CJ17</accession>
<name>M6CJ17_9LEPT</name>
<evidence type="ECO:0000313" key="1">
    <source>
        <dbReference type="EMBL" id="EMJ91734.1"/>
    </source>
</evidence>
<dbReference type="Proteomes" id="UP000011988">
    <property type="component" value="Unassembled WGS sequence"/>
</dbReference>
<dbReference type="AlphaFoldDB" id="M6CJ17"/>
<sequence>MFLGLRVEYLTQKAWSFSGMRMAANQISNLGFTKLAANLEIKLSLKFIFL</sequence>
<evidence type="ECO:0000313" key="2">
    <source>
        <dbReference type="Proteomes" id="UP000011988"/>
    </source>
</evidence>
<comment type="caution">
    <text evidence="1">The sequence shown here is derived from an EMBL/GenBank/DDBJ whole genome shotgun (WGS) entry which is preliminary data.</text>
</comment>
<reference evidence="1 2" key="1">
    <citation type="submission" date="2013-01" db="EMBL/GenBank/DDBJ databases">
        <authorList>
            <person name="Harkins D.M."/>
            <person name="Durkin A.S."/>
            <person name="Brinkac L.M."/>
            <person name="Haft D.H."/>
            <person name="Selengut J.D."/>
            <person name="Sanka R."/>
            <person name="DePew J."/>
            <person name="Purushe J."/>
            <person name="Galloway R.L."/>
            <person name="Vinetz J.M."/>
            <person name="Sutton G.G."/>
            <person name="Nierman W.C."/>
            <person name="Fouts D.E."/>
        </authorList>
    </citation>
    <scope>NUCLEOTIDE SEQUENCE [LARGE SCALE GENOMIC DNA]</scope>
    <source>
        <strain evidence="1 2">79601</strain>
    </source>
</reference>
<gene>
    <name evidence="1" type="ORF">LEP1GSC194_4069</name>
</gene>
<dbReference type="EMBL" id="ANIK01000099">
    <property type="protein sequence ID" value="EMJ91734.1"/>
    <property type="molecule type" value="Genomic_DNA"/>
</dbReference>
<organism evidence="1 2">
    <name type="scientific">Leptospira alstonii serovar Sichuan str. 79601</name>
    <dbReference type="NCBI Taxonomy" id="1218565"/>
    <lineage>
        <taxon>Bacteria</taxon>
        <taxon>Pseudomonadati</taxon>
        <taxon>Spirochaetota</taxon>
        <taxon>Spirochaetia</taxon>
        <taxon>Leptospirales</taxon>
        <taxon>Leptospiraceae</taxon>
        <taxon>Leptospira</taxon>
    </lineage>
</organism>
<proteinExistence type="predicted"/>
<protein>
    <submittedName>
        <fullName evidence="1">Uncharacterized protein</fullName>
    </submittedName>
</protein>